<reference evidence="2" key="1">
    <citation type="submission" date="2023-07" db="EMBL/GenBank/DDBJ databases">
        <title>Novel Mycoplasma species identified in domestic and wild animals.</title>
        <authorList>
            <person name="Volokhov D.V."/>
            <person name="Furtak V.A."/>
            <person name="Zagorodnyaya T.A."/>
        </authorList>
    </citation>
    <scope>NUCLEOTIDE SEQUENCE [LARGE SCALE GENOMIC DNA]</scope>
    <source>
        <strain evidence="2">92-19</strain>
    </source>
</reference>
<dbReference type="SMART" id="SM01149">
    <property type="entry name" value="DUF1237"/>
    <property type="match status" value="1"/>
</dbReference>
<dbReference type="EMBL" id="JAOEGN010000001">
    <property type="protein sequence ID" value="MCU0104118.1"/>
    <property type="molecule type" value="Genomic_DNA"/>
</dbReference>
<gene>
    <name evidence="1" type="ORF">N7603_00390</name>
</gene>
<keyword evidence="1" id="KW-0378">Hydrolase</keyword>
<comment type="caution">
    <text evidence="1">The sequence shown here is derived from an EMBL/GenBank/DDBJ whole genome shotgun (WGS) entry which is preliminary data.</text>
</comment>
<dbReference type="PANTHER" id="PTHR31047:SF0">
    <property type="entry name" value="MEIOTICALLY UP-REGULATED GENE 157 PROTEIN"/>
    <property type="match status" value="1"/>
</dbReference>
<dbReference type="Proteomes" id="UP001209076">
    <property type="component" value="Unassembled WGS sequence"/>
</dbReference>
<dbReference type="Pfam" id="PF06824">
    <property type="entry name" value="Glyco_hydro_125"/>
    <property type="match status" value="1"/>
</dbReference>
<name>A0ABT2PTQ2_9MOLU</name>
<dbReference type="GO" id="GO:0016787">
    <property type="term" value="F:hydrolase activity"/>
    <property type="evidence" value="ECO:0007669"/>
    <property type="project" value="UniProtKB-KW"/>
</dbReference>
<dbReference type="InterPro" id="IPR008928">
    <property type="entry name" value="6-hairpin_glycosidase_sf"/>
</dbReference>
<accession>A0ABT2PTQ2</accession>
<organism evidence="1 2">
    <name type="scientific">Paracholeplasma vituli</name>
    <dbReference type="NCBI Taxonomy" id="69473"/>
    <lineage>
        <taxon>Bacteria</taxon>
        <taxon>Bacillati</taxon>
        <taxon>Mycoplasmatota</taxon>
        <taxon>Mollicutes</taxon>
        <taxon>Acholeplasmatales</taxon>
        <taxon>Acholeplasmataceae</taxon>
        <taxon>Paracholeplasma</taxon>
    </lineage>
</organism>
<dbReference type="InterPro" id="IPR008313">
    <property type="entry name" value="GH125"/>
</dbReference>
<evidence type="ECO:0000313" key="1">
    <source>
        <dbReference type="EMBL" id="MCU0104118.1"/>
    </source>
</evidence>
<dbReference type="PIRSF" id="PIRSF028846">
    <property type="entry name" value="UCP028846"/>
    <property type="match status" value="1"/>
</dbReference>
<dbReference type="InterPro" id="IPR012341">
    <property type="entry name" value="6hp_glycosidase-like_sf"/>
</dbReference>
<dbReference type="PANTHER" id="PTHR31047">
    <property type="entry name" value="MEIOTICALLY UP-REGULATED GENE 157 PROTEIN"/>
    <property type="match status" value="1"/>
</dbReference>
<protein>
    <submittedName>
        <fullName evidence="1">Glycoside hydrolase family 125 protein</fullName>
    </submittedName>
</protein>
<dbReference type="SUPFAM" id="SSF48208">
    <property type="entry name" value="Six-hairpin glycosidases"/>
    <property type="match status" value="1"/>
</dbReference>
<evidence type="ECO:0000313" key="2">
    <source>
        <dbReference type="Proteomes" id="UP001209076"/>
    </source>
</evidence>
<proteinExistence type="predicted"/>
<dbReference type="RefSeq" id="WP_262095330.1">
    <property type="nucleotide sequence ID" value="NZ_JAOEGN010000001.1"/>
</dbReference>
<keyword evidence="2" id="KW-1185">Reference proteome</keyword>
<dbReference type="Gene3D" id="1.50.10.10">
    <property type="match status" value="1"/>
</dbReference>
<sequence length="427" mass="49739">MKEYSKTYEWLEARLEKLSKWPDLQKMYRNTFLSTLETTTKILNDGTSYVFTGDIPAMWLRDSSAQVRHYIGLCKIDPDMDRLVSGLIERQFKYILIDPYANAFNEAPDETLGHVGDLPKKDPWVWERKFELDSLCYPLWILDLYYKETNNKTIFTKTVLKGMDVILDTFKTEMNHQEKSSYWFVRPGAKVEESPLNGGHGLAVNESLDLVWSAFRPSDDVCTYNYFIPGNQFVVLALKIIGTYHPNEQVRTETILLAKKIDEAIHTHGVVEHDTFGKIFAYEIDGFGQYHLMDDANVPSLLSLPYLDYKTLDDPLYQNTRKFILSKHNPFYYEGKFGRGVGSPHTPDRYIWHISLVIQALTTTDLDEKKYMLKMLLSTHADTFLMHEGFHVDNPSEFTREWFSWANSLFAYFVDEHIDQIDSLMTP</sequence>